<dbReference type="Pfam" id="PF21082">
    <property type="entry name" value="MS_channel_3rd"/>
    <property type="match status" value="1"/>
</dbReference>
<feature type="transmembrane region" description="Helical" evidence="7">
    <location>
        <begin position="59"/>
        <end position="80"/>
    </location>
</feature>
<comment type="similarity">
    <text evidence="2 7">Belongs to the MscS (TC 1.A.23) family.</text>
</comment>
<feature type="transmembrane region" description="Helical" evidence="7">
    <location>
        <begin position="92"/>
        <end position="121"/>
    </location>
</feature>
<reference evidence="11" key="1">
    <citation type="submission" date="2022-06" db="EMBL/GenBank/DDBJ databases">
        <title>Alkalimarinus sp. nov., isolated from gut of a Alitta virens.</title>
        <authorList>
            <person name="Yang A.I."/>
            <person name="Shin N.-R."/>
        </authorList>
    </citation>
    <scope>NUCLEOTIDE SEQUENCE</scope>
    <source>
        <strain evidence="11">A2M4</strain>
    </source>
</reference>
<keyword evidence="7" id="KW-0406">Ion transport</keyword>
<dbReference type="Gene3D" id="2.30.30.60">
    <property type="match status" value="1"/>
</dbReference>
<comment type="caution">
    <text evidence="7">Lacks conserved residue(s) required for the propagation of feature annotation.</text>
</comment>
<keyword evidence="7" id="KW-0407">Ion channel</keyword>
<evidence type="ECO:0000256" key="5">
    <source>
        <dbReference type="ARBA" id="ARBA00022989"/>
    </source>
</evidence>
<dbReference type="Gene3D" id="1.10.287.1260">
    <property type="match status" value="1"/>
</dbReference>
<keyword evidence="5 7" id="KW-1133">Transmembrane helix</keyword>
<gene>
    <name evidence="11" type="ORF">NKI27_15055</name>
</gene>
<evidence type="ECO:0000259" key="10">
    <source>
        <dbReference type="Pfam" id="PF21088"/>
    </source>
</evidence>
<keyword evidence="7" id="KW-0813">Transport</keyword>
<feature type="domain" description="Mechanosensitive ion channel MscS" evidence="8">
    <location>
        <begin position="108"/>
        <end position="174"/>
    </location>
</feature>
<organism evidence="11 12">
    <name type="scientific">Alkalimarinus alittae</name>
    <dbReference type="NCBI Taxonomy" id="2961619"/>
    <lineage>
        <taxon>Bacteria</taxon>
        <taxon>Pseudomonadati</taxon>
        <taxon>Pseudomonadota</taxon>
        <taxon>Gammaproteobacteria</taxon>
        <taxon>Alteromonadales</taxon>
        <taxon>Alteromonadaceae</taxon>
        <taxon>Alkalimarinus</taxon>
    </lineage>
</organism>
<dbReference type="InterPro" id="IPR049142">
    <property type="entry name" value="MS_channel_1st"/>
</dbReference>
<evidence type="ECO:0000256" key="6">
    <source>
        <dbReference type="ARBA" id="ARBA00023136"/>
    </source>
</evidence>
<dbReference type="InterPro" id="IPR045275">
    <property type="entry name" value="MscS_archaea/bacteria_type"/>
</dbReference>
<evidence type="ECO:0000256" key="7">
    <source>
        <dbReference type="RuleBase" id="RU369025"/>
    </source>
</evidence>
<dbReference type="EMBL" id="CP100390">
    <property type="protein sequence ID" value="UZE95372.1"/>
    <property type="molecule type" value="Genomic_DNA"/>
</dbReference>
<dbReference type="InterPro" id="IPR011066">
    <property type="entry name" value="MscS_channel_C_sf"/>
</dbReference>
<evidence type="ECO:0000313" key="12">
    <source>
        <dbReference type="Proteomes" id="UP001163739"/>
    </source>
</evidence>
<dbReference type="Pfam" id="PF00924">
    <property type="entry name" value="MS_channel_2nd"/>
    <property type="match status" value="1"/>
</dbReference>
<comment type="subunit">
    <text evidence="7">Homoheptamer.</text>
</comment>
<evidence type="ECO:0000256" key="3">
    <source>
        <dbReference type="ARBA" id="ARBA00022475"/>
    </source>
</evidence>
<feature type="domain" description="Mechanosensitive ion channel transmembrane helices 2/3" evidence="10">
    <location>
        <begin position="66"/>
        <end position="106"/>
    </location>
</feature>
<protein>
    <recommendedName>
        <fullName evidence="7">Small-conductance mechanosensitive channel</fullName>
    </recommendedName>
</protein>
<proteinExistence type="inferred from homology"/>
<evidence type="ECO:0000256" key="2">
    <source>
        <dbReference type="ARBA" id="ARBA00008017"/>
    </source>
</evidence>
<evidence type="ECO:0000256" key="4">
    <source>
        <dbReference type="ARBA" id="ARBA00022692"/>
    </source>
</evidence>
<dbReference type="SUPFAM" id="SSF82861">
    <property type="entry name" value="Mechanosensitive channel protein MscS (YggB), transmembrane region"/>
    <property type="match status" value="1"/>
</dbReference>
<evidence type="ECO:0000259" key="9">
    <source>
        <dbReference type="Pfam" id="PF21082"/>
    </source>
</evidence>
<feature type="domain" description="Mechanosensitive ion channel MscS C-terminal" evidence="9">
    <location>
        <begin position="181"/>
        <end position="262"/>
    </location>
</feature>
<dbReference type="InterPro" id="IPR010920">
    <property type="entry name" value="LSM_dom_sf"/>
</dbReference>
<dbReference type="Proteomes" id="UP001163739">
    <property type="component" value="Chromosome"/>
</dbReference>
<dbReference type="InterPro" id="IPR006685">
    <property type="entry name" value="MscS_channel_2nd"/>
</dbReference>
<dbReference type="RefSeq" id="WP_265046861.1">
    <property type="nucleotide sequence ID" value="NZ_CP100390.1"/>
</dbReference>
<evidence type="ECO:0000259" key="8">
    <source>
        <dbReference type="Pfam" id="PF00924"/>
    </source>
</evidence>
<comment type="subcellular location">
    <subcellularLocation>
        <location evidence="7">Cell inner membrane</location>
        <topology evidence="7">Multi-pass membrane protein</topology>
    </subcellularLocation>
    <subcellularLocation>
        <location evidence="1">Cell membrane</location>
        <topology evidence="1">Multi-pass membrane protein</topology>
    </subcellularLocation>
</comment>
<keyword evidence="6 7" id="KW-0472">Membrane</keyword>
<sequence>MEELIEEVNINQYLPDIIAGATNVLFAICILLIGLFVAGKASKIINTAGEKYDNLDNTLFRFLGSLAKYIILAFVAIAVLNRFGVQTASIVALLGAAGLAVGLALQGTLSNLAAGVMLLLFRPYKVGDFIDAADRFGNVEEIDLFTTILKTFDNKHIIIPNSQIWGSQIVNHSHHNVRGVDMHYGVAYKEDTEAVRKVIDMVLNNHPHILKDPAPFVEVEALNDSSVDFLVRPFCKGEHYFDILYSVPEQVKKALDAEGIEIPFPHRKLIIEKEA</sequence>
<dbReference type="InterPro" id="IPR023408">
    <property type="entry name" value="MscS_beta-dom_sf"/>
</dbReference>
<dbReference type="PANTHER" id="PTHR30221">
    <property type="entry name" value="SMALL-CONDUCTANCE MECHANOSENSITIVE CHANNEL"/>
    <property type="match status" value="1"/>
</dbReference>
<evidence type="ECO:0000256" key="1">
    <source>
        <dbReference type="ARBA" id="ARBA00004651"/>
    </source>
</evidence>
<keyword evidence="4 7" id="KW-0812">Transmembrane</keyword>
<feature type="transmembrane region" description="Helical" evidence="7">
    <location>
        <begin position="17"/>
        <end position="38"/>
    </location>
</feature>
<dbReference type="SUPFAM" id="SSF82689">
    <property type="entry name" value="Mechanosensitive channel protein MscS (YggB), C-terminal domain"/>
    <property type="match status" value="1"/>
</dbReference>
<dbReference type="SUPFAM" id="SSF50182">
    <property type="entry name" value="Sm-like ribonucleoproteins"/>
    <property type="match status" value="1"/>
</dbReference>
<keyword evidence="7" id="KW-0997">Cell inner membrane</keyword>
<dbReference type="Gene3D" id="3.30.70.100">
    <property type="match status" value="1"/>
</dbReference>
<comment type="function">
    <text evidence="7">Mechanosensitive channel that participates in the regulation of osmotic pressure changes within the cell, opening in response to stretch forces in the membrane lipid bilayer, without the need for other proteins. Contributes to normal resistance to hypoosmotic shock. Forms an ion channel of 1.0 nanosiemens conductance with a slight preference for anions.</text>
</comment>
<dbReference type="Pfam" id="PF21088">
    <property type="entry name" value="MS_channel_1st"/>
    <property type="match status" value="1"/>
</dbReference>
<dbReference type="InterPro" id="IPR049278">
    <property type="entry name" value="MS_channel_C"/>
</dbReference>
<accession>A0ABY6N022</accession>
<dbReference type="InterPro" id="IPR011014">
    <property type="entry name" value="MscS_channel_TM-2"/>
</dbReference>
<keyword evidence="12" id="KW-1185">Reference proteome</keyword>
<keyword evidence="3" id="KW-1003">Cell membrane</keyword>
<name>A0ABY6N022_9ALTE</name>
<evidence type="ECO:0000313" key="11">
    <source>
        <dbReference type="EMBL" id="UZE95372.1"/>
    </source>
</evidence>
<dbReference type="PANTHER" id="PTHR30221:SF1">
    <property type="entry name" value="SMALL-CONDUCTANCE MECHANOSENSITIVE CHANNEL"/>
    <property type="match status" value="1"/>
</dbReference>